<keyword evidence="5 12" id="KW-0812">Transmembrane</keyword>
<evidence type="ECO:0000256" key="10">
    <source>
        <dbReference type="ARBA" id="ARBA00023201"/>
    </source>
</evidence>
<keyword evidence="14" id="KW-1185">Reference proteome</keyword>
<feature type="transmembrane region" description="Helical" evidence="12">
    <location>
        <begin position="270"/>
        <end position="291"/>
    </location>
</feature>
<comment type="subcellular location">
    <subcellularLocation>
        <location evidence="1">Cell membrane</location>
        <topology evidence="1">Multi-pass membrane protein</topology>
    </subcellularLocation>
</comment>
<accession>A0ABT6FNI8</accession>
<evidence type="ECO:0000256" key="6">
    <source>
        <dbReference type="ARBA" id="ARBA00022989"/>
    </source>
</evidence>
<sequence length="490" mass="53980">MTLKLWDWMVIIAFFMAMVAIGVWAHFKNKDSSDYFIASGGLPWWLSGISHHVSGYSGAVFVAYAGLAYTHGFSIYVWWAMTVGISILMTINVFPVRWVRLRKKFAIQSPLEYLSVRYGIKTQQVMAWSGVLLKLFDVAAKWAAIAILLRVFTGVPILYGVLFSGGISIIYITIGGLWAVTISDFIQFIVQIGAGIALFIATITKLGGIESVFTIWDQLPERNSEFFAEPYTVGFALAFLCINTFSYNGGTWNLATKYISSPDESNTKKAAILSGTLYLIWPLILFFPMWAAPVLLPGLTDPTESYGLLTIHLLPPGVVGLVLASMFATTMSMTSSDANTIAAVIIRDILPVQLKKYKLIKSINSLQIARWVTFVFVFFTIVIATQYESFGGILGLIVSWFAALVGPIAVPMLLGMLPAFKKCGAVAALCAIFLGFLSFIFTKIYAANLSYTLEVGLPLFISLLVYVGIGFLNYKKKVSKKVIDLLKAID</sequence>
<keyword evidence="8" id="KW-0406">Ion transport</keyword>
<keyword evidence="10" id="KW-0739">Sodium transport</keyword>
<feature type="transmembrane region" description="Helical" evidence="12">
    <location>
        <begin position="48"/>
        <end position="69"/>
    </location>
</feature>
<evidence type="ECO:0000313" key="14">
    <source>
        <dbReference type="Proteomes" id="UP001153642"/>
    </source>
</evidence>
<dbReference type="EMBL" id="JAPMUA010000001">
    <property type="protein sequence ID" value="MDG3584661.1"/>
    <property type="molecule type" value="Genomic_DNA"/>
</dbReference>
<feature type="transmembrane region" description="Helical" evidence="12">
    <location>
        <begin position="192"/>
        <end position="216"/>
    </location>
</feature>
<evidence type="ECO:0000313" key="13">
    <source>
        <dbReference type="EMBL" id="MDG3584661.1"/>
    </source>
</evidence>
<proteinExistence type="inferred from homology"/>
<keyword evidence="3" id="KW-0813">Transport</keyword>
<keyword evidence="6 12" id="KW-1133">Transmembrane helix</keyword>
<organism evidence="13 14">
    <name type="scientific">Galbibacter pacificus</name>
    <dbReference type="NCBI Taxonomy" id="2996052"/>
    <lineage>
        <taxon>Bacteria</taxon>
        <taxon>Pseudomonadati</taxon>
        <taxon>Bacteroidota</taxon>
        <taxon>Flavobacteriia</taxon>
        <taxon>Flavobacteriales</taxon>
        <taxon>Flavobacteriaceae</taxon>
        <taxon>Galbibacter</taxon>
    </lineage>
</organism>
<name>A0ABT6FNI8_9FLAO</name>
<evidence type="ECO:0000256" key="12">
    <source>
        <dbReference type="SAM" id="Phobius"/>
    </source>
</evidence>
<feature type="transmembrane region" description="Helical" evidence="12">
    <location>
        <begin position="393"/>
        <end position="414"/>
    </location>
</feature>
<feature type="transmembrane region" description="Helical" evidence="12">
    <location>
        <begin position="131"/>
        <end position="151"/>
    </location>
</feature>
<comment type="similarity">
    <text evidence="2 11">Belongs to the sodium:solute symporter (SSF) (TC 2.A.21) family.</text>
</comment>
<evidence type="ECO:0000256" key="1">
    <source>
        <dbReference type="ARBA" id="ARBA00004651"/>
    </source>
</evidence>
<dbReference type="InterPro" id="IPR038377">
    <property type="entry name" value="Na/Glc_symporter_sf"/>
</dbReference>
<dbReference type="RefSeq" id="WP_277898419.1">
    <property type="nucleotide sequence ID" value="NZ_JAPMUA010000001.1"/>
</dbReference>
<evidence type="ECO:0000256" key="3">
    <source>
        <dbReference type="ARBA" id="ARBA00022448"/>
    </source>
</evidence>
<dbReference type="PANTHER" id="PTHR42985:SF40">
    <property type="entry name" value="LD47995P-RELATED"/>
    <property type="match status" value="1"/>
</dbReference>
<feature type="transmembrane region" description="Helical" evidence="12">
    <location>
        <begin position="457"/>
        <end position="474"/>
    </location>
</feature>
<dbReference type="Pfam" id="PF00474">
    <property type="entry name" value="SSF"/>
    <property type="match status" value="1"/>
</dbReference>
<feature type="transmembrane region" description="Helical" evidence="12">
    <location>
        <begin position="368"/>
        <end position="387"/>
    </location>
</feature>
<evidence type="ECO:0000256" key="9">
    <source>
        <dbReference type="ARBA" id="ARBA00023136"/>
    </source>
</evidence>
<feature type="transmembrane region" description="Helical" evidence="12">
    <location>
        <begin position="75"/>
        <end position="94"/>
    </location>
</feature>
<evidence type="ECO:0000256" key="2">
    <source>
        <dbReference type="ARBA" id="ARBA00006434"/>
    </source>
</evidence>
<feature type="transmembrane region" description="Helical" evidence="12">
    <location>
        <begin position="157"/>
        <end position="180"/>
    </location>
</feature>
<feature type="transmembrane region" description="Helical" evidence="12">
    <location>
        <begin position="306"/>
        <end position="328"/>
    </location>
</feature>
<evidence type="ECO:0000256" key="7">
    <source>
        <dbReference type="ARBA" id="ARBA00023053"/>
    </source>
</evidence>
<dbReference type="Gene3D" id="1.20.1730.10">
    <property type="entry name" value="Sodium/glucose cotransporter"/>
    <property type="match status" value="1"/>
</dbReference>
<comment type="caution">
    <text evidence="13">The sequence shown here is derived from an EMBL/GenBank/DDBJ whole genome shotgun (WGS) entry which is preliminary data.</text>
</comment>
<keyword evidence="4" id="KW-1003">Cell membrane</keyword>
<dbReference type="PROSITE" id="PS50283">
    <property type="entry name" value="NA_SOLUT_SYMP_3"/>
    <property type="match status" value="1"/>
</dbReference>
<evidence type="ECO:0000256" key="5">
    <source>
        <dbReference type="ARBA" id="ARBA00022692"/>
    </source>
</evidence>
<evidence type="ECO:0000256" key="8">
    <source>
        <dbReference type="ARBA" id="ARBA00023065"/>
    </source>
</evidence>
<dbReference type="CDD" id="cd11477">
    <property type="entry name" value="SLC5sbd_u1"/>
    <property type="match status" value="1"/>
</dbReference>
<feature type="transmembrane region" description="Helical" evidence="12">
    <location>
        <begin position="426"/>
        <end position="445"/>
    </location>
</feature>
<dbReference type="InterPro" id="IPR051163">
    <property type="entry name" value="Sodium:Solute_Symporter_SSF"/>
</dbReference>
<protein>
    <submittedName>
        <fullName evidence="13">Na+:solute symporter</fullName>
    </submittedName>
</protein>
<dbReference type="Proteomes" id="UP001153642">
    <property type="component" value="Unassembled WGS sequence"/>
</dbReference>
<keyword evidence="7" id="KW-0915">Sodium</keyword>
<gene>
    <name evidence="13" type="ORF">OSR52_02190</name>
</gene>
<keyword evidence="9 12" id="KW-0472">Membrane</keyword>
<evidence type="ECO:0000256" key="4">
    <source>
        <dbReference type="ARBA" id="ARBA00022475"/>
    </source>
</evidence>
<evidence type="ECO:0000256" key="11">
    <source>
        <dbReference type="RuleBase" id="RU362091"/>
    </source>
</evidence>
<dbReference type="PANTHER" id="PTHR42985">
    <property type="entry name" value="SODIUM-COUPLED MONOCARBOXYLATE TRANSPORTER"/>
    <property type="match status" value="1"/>
</dbReference>
<reference evidence="13" key="1">
    <citation type="submission" date="2022-11" db="EMBL/GenBank/DDBJ databases">
        <title>High-quality draft genome sequence of Galbibacter sp. strain CMA-7.</title>
        <authorList>
            <person name="Wei L."/>
            <person name="Dong C."/>
            <person name="Shao Z."/>
        </authorList>
    </citation>
    <scope>NUCLEOTIDE SEQUENCE</scope>
    <source>
        <strain evidence="13">CMA-7</strain>
    </source>
</reference>
<feature type="transmembrane region" description="Helical" evidence="12">
    <location>
        <begin position="231"/>
        <end position="249"/>
    </location>
</feature>
<feature type="transmembrane region" description="Helical" evidence="12">
    <location>
        <begin position="6"/>
        <end position="27"/>
    </location>
</feature>
<dbReference type="InterPro" id="IPR001734">
    <property type="entry name" value="Na/solute_symporter"/>
</dbReference>